<dbReference type="InterPro" id="IPR027417">
    <property type="entry name" value="P-loop_NTPase"/>
</dbReference>
<evidence type="ECO:0000313" key="4">
    <source>
        <dbReference type="Proteomes" id="UP000543554"/>
    </source>
</evidence>
<keyword evidence="4" id="KW-1185">Reference proteome</keyword>
<dbReference type="Gene3D" id="3.40.50.300">
    <property type="entry name" value="P-loop containing nucleotide triphosphate hydrolases"/>
    <property type="match status" value="1"/>
</dbReference>
<accession>A0AA40VDX7</accession>
<dbReference type="SUPFAM" id="SSF52540">
    <property type="entry name" value="P-loop containing nucleoside triphosphate hydrolases"/>
    <property type="match status" value="1"/>
</dbReference>
<dbReference type="InterPro" id="IPR049673">
    <property type="entry name" value="QatA"/>
</dbReference>
<protein>
    <recommendedName>
        <fullName evidence="2">KAP NTPase domain-containing protein</fullName>
    </recommendedName>
</protein>
<dbReference type="RefSeq" id="WP_108939633.1">
    <property type="nucleotide sequence ID" value="NZ_BPRF01000004.1"/>
</dbReference>
<reference evidence="3 4" key="1">
    <citation type="submission" date="2020-08" db="EMBL/GenBank/DDBJ databases">
        <title>Genomic Encyclopedia of Type Strains, Phase IV (KMG-IV): sequencing the most valuable type-strain genomes for metagenomic binning, comparative biology and taxonomic classification.</title>
        <authorList>
            <person name="Goeker M."/>
        </authorList>
    </citation>
    <scope>NUCLEOTIDE SEQUENCE [LARGE SCALE GENOMIC DNA]</scope>
    <source>
        <strain evidence="3 4">DSM 11490</strain>
    </source>
</reference>
<evidence type="ECO:0000256" key="1">
    <source>
        <dbReference type="SAM" id="MobiDB-lite"/>
    </source>
</evidence>
<sequence length="662" mass="71893">MTAASTPSLGYLSDVETKVDLLNNEAIAKTIVRLISEKSEHAISVGVHGDWGAGKSSVLEMVADGLSKDGKVLCLKFNGWQFQGFEDAKIALIEGVLLGLIENRSLWSKATDEVKEALKSVDKLKLAKKAGTLAFTAVTGIPAFGFDELLGSAVEWVKEKATNSEERDQALKEIQDLRKEGGDEEKPEGRFEKGYSVPKEIGDFRKSFKKLIAKAGIERLVVLVDDLDRCLPATAIETLEAIRLFVFLDKTAFIVGADEGMIEYAVRKHFPDLPDNQPANGYSRAYLEKLLQVPFRIPALGDTETHIYVTLLLVGGTLGENAREFGALMALGRDALSKPWDTEVFTPEAVRTALGATYDRVSEVVLTADQISPVLSAGTKGNPRQVKRFLNALTLRLEVARARNFGDAISQSHLAKLMLAELYLPEAVFSHIATTAANARDGICPELAEIEAFADGEGDARPPAGASGDGGDDRTGSIVADWKMRPEVIRWAKVKPALGATSLKPYLFVIKDRKNFVSGSAPLPEKLRKLVAKLSSGEMAAQSAAAEVRTLAPPEVSEVFRELRARVISSSSLEQKPDAFHGVAVLTTEHAGLQAQYVEMLNDLPVDKLGFWAATGHTMVKEERVKERLRALLTRWAASSNLRLKRAAATALAPPRAARRGA</sequence>
<feature type="domain" description="KAP NTPase" evidence="2">
    <location>
        <begin position="25"/>
        <end position="397"/>
    </location>
</feature>
<gene>
    <name evidence="3" type="ORF">HNR51_004143</name>
</gene>
<dbReference type="EMBL" id="JACJIB010000007">
    <property type="protein sequence ID" value="MBA8915047.1"/>
    <property type="molecule type" value="Genomic_DNA"/>
</dbReference>
<name>A0AA40VDX7_9HYPH</name>
<feature type="region of interest" description="Disordered" evidence="1">
    <location>
        <begin position="458"/>
        <end position="477"/>
    </location>
</feature>
<evidence type="ECO:0000259" key="2">
    <source>
        <dbReference type="Pfam" id="PF07693"/>
    </source>
</evidence>
<dbReference type="PANTHER" id="PTHR22674">
    <property type="entry name" value="NTPASE, KAP FAMILY P-LOOP DOMAIN-CONTAINING 1"/>
    <property type="match status" value="1"/>
</dbReference>
<dbReference type="AlphaFoldDB" id="A0AA40VDX7"/>
<comment type="caution">
    <text evidence="3">The sequence shown here is derived from an EMBL/GenBank/DDBJ whole genome shotgun (WGS) entry which is preliminary data.</text>
</comment>
<proteinExistence type="predicted"/>
<evidence type="ECO:0000313" key="3">
    <source>
        <dbReference type="EMBL" id="MBA8915047.1"/>
    </source>
</evidence>
<dbReference type="InterPro" id="IPR052754">
    <property type="entry name" value="NTPase_KAP_P-loop"/>
</dbReference>
<dbReference type="Proteomes" id="UP000543554">
    <property type="component" value="Unassembled WGS sequence"/>
</dbReference>
<dbReference type="NCBIfam" id="NF041923">
    <property type="entry name" value="QatA"/>
    <property type="match status" value="1"/>
</dbReference>
<organism evidence="3 4">
    <name type="scientific">Methylorubrum thiocyanatum</name>
    <dbReference type="NCBI Taxonomy" id="47958"/>
    <lineage>
        <taxon>Bacteria</taxon>
        <taxon>Pseudomonadati</taxon>
        <taxon>Pseudomonadota</taxon>
        <taxon>Alphaproteobacteria</taxon>
        <taxon>Hyphomicrobiales</taxon>
        <taxon>Methylobacteriaceae</taxon>
        <taxon>Methylorubrum</taxon>
    </lineage>
</organism>
<dbReference type="Pfam" id="PF07693">
    <property type="entry name" value="KAP_NTPase"/>
    <property type="match status" value="1"/>
</dbReference>
<dbReference type="InterPro" id="IPR011646">
    <property type="entry name" value="KAP_P-loop"/>
</dbReference>
<dbReference type="PANTHER" id="PTHR22674:SF6">
    <property type="entry name" value="NTPASE KAP FAMILY P-LOOP DOMAIN-CONTAINING PROTEIN 1"/>
    <property type="match status" value="1"/>
</dbReference>